<dbReference type="AlphaFoldDB" id="A0A4Z2HG71"/>
<dbReference type="EMBL" id="SRLO01000247">
    <property type="protein sequence ID" value="TNN64726.1"/>
    <property type="molecule type" value="Genomic_DNA"/>
</dbReference>
<feature type="region of interest" description="Disordered" evidence="1">
    <location>
        <begin position="182"/>
        <end position="207"/>
    </location>
</feature>
<organism evidence="2 3">
    <name type="scientific">Liparis tanakae</name>
    <name type="common">Tanaka's snailfish</name>
    <dbReference type="NCBI Taxonomy" id="230148"/>
    <lineage>
        <taxon>Eukaryota</taxon>
        <taxon>Metazoa</taxon>
        <taxon>Chordata</taxon>
        <taxon>Craniata</taxon>
        <taxon>Vertebrata</taxon>
        <taxon>Euteleostomi</taxon>
        <taxon>Actinopterygii</taxon>
        <taxon>Neopterygii</taxon>
        <taxon>Teleostei</taxon>
        <taxon>Neoteleostei</taxon>
        <taxon>Acanthomorphata</taxon>
        <taxon>Eupercaria</taxon>
        <taxon>Perciformes</taxon>
        <taxon>Cottioidei</taxon>
        <taxon>Cottales</taxon>
        <taxon>Liparidae</taxon>
        <taxon>Liparis</taxon>
    </lineage>
</organism>
<protein>
    <submittedName>
        <fullName evidence="2">Uncharacterized protein</fullName>
    </submittedName>
</protein>
<accession>A0A4Z2HG71</accession>
<feature type="region of interest" description="Disordered" evidence="1">
    <location>
        <begin position="1"/>
        <end position="26"/>
    </location>
</feature>
<evidence type="ECO:0000313" key="3">
    <source>
        <dbReference type="Proteomes" id="UP000314294"/>
    </source>
</evidence>
<keyword evidence="3" id="KW-1185">Reference proteome</keyword>
<feature type="region of interest" description="Disordered" evidence="1">
    <location>
        <begin position="128"/>
        <end position="169"/>
    </location>
</feature>
<name>A0A4Z2HG71_9TELE</name>
<gene>
    <name evidence="2" type="ORF">EYF80_025032</name>
</gene>
<sequence length="207" mass="22558">MSYLFTDEGARQSDNGPEENAAAQDDLSVEAVAQPPSRSFMWLSAAGLDMSAGKALSFGGIYNIAKCHFDPFTVDEDWSCSQLRVRVTHLAAAQGPLARRPVISGGRADLRPSWCSDRSAELRWRRAPRREGARKEREPAGAHRGRDCSLWRRKQGVGGNRKPPNLAFTPKLPVLAYPLSRPTVQTPSIPQAGVRKRSPGDQGPGGV</sequence>
<reference evidence="2 3" key="1">
    <citation type="submission" date="2019-03" db="EMBL/GenBank/DDBJ databases">
        <title>First draft genome of Liparis tanakae, snailfish: a comprehensive survey of snailfish specific genes.</title>
        <authorList>
            <person name="Kim W."/>
            <person name="Song I."/>
            <person name="Jeong J.-H."/>
            <person name="Kim D."/>
            <person name="Kim S."/>
            <person name="Ryu S."/>
            <person name="Song J.Y."/>
            <person name="Lee S.K."/>
        </authorList>
    </citation>
    <scope>NUCLEOTIDE SEQUENCE [LARGE SCALE GENOMIC DNA]</scope>
    <source>
        <tissue evidence="2">Muscle</tissue>
    </source>
</reference>
<proteinExistence type="predicted"/>
<dbReference type="Proteomes" id="UP000314294">
    <property type="component" value="Unassembled WGS sequence"/>
</dbReference>
<comment type="caution">
    <text evidence="2">The sequence shown here is derived from an EMBL/GenBank/DDBJ whole genome shotgun (WGS) entry which is preliminary data.</text>
</comment>
<evidence type="ECO:0000313" key="2">
    <source>
        <dbReference type="EMBL" id="TNN64726.1"/>
    </source>
</evidence>
<feature type="compositionally biased region" description="Basic and acidic residues" evidence="1">
    <location>
        <begin position="128"/>
        <end position="150"/>
    </location>
</feature>
<evidence type="ECO:0000256" key="1">
    <source>
        <dbReference type="SAM" id="MobiDB-lite"/>
    </source>
</evidence>